<dbReference type="Pfam" id="PF14707">
    <property type="entry name" value="Sulfatase_C"/>
    <property type="match status" value="1"/>
</dbReference>
<dbReference type="PANTHER" id="PTHR42693:SF5">
    <property type="entry name" value="ARYLSULFATASE D"/>
    <property type="match status" value="1"/>
</dbReference>
<evidence type="ECO:0000313" key="2">
    <source>
        <dbReference type="EMBL" id="TRZ02339.1"/>
    </source>
</evidence>
<keyword evidence="3" id="KW-1185">Reference proteome</keyword>
<proteinExistence type="inferred from homology"/>
<protein>
    <recommendedName>
        <fullName evidence="4">Sulfatase N-terminal domain-containing protein</fullName>
    </recommendedName>
</protein>
<accession>A0A553RJH8</accession>
<gene>
    <name evidence="2" type="ORF">DNTS_018995</name>
</gene>
<dbReference type="EMBL" id="SRMA01023984">
    <property type="protein sequence ID" value="TRZ02339.1"/>
    <property type="molecule type" value="Genomic_DNA"/>
</dbReference>
<sequence length="132" mass="15508">MIIWFNRVLDGHDLMPLLSGRSSRSQHEFLFHYCGMYLNAVRWSPPERFVKYHETPLVFDLLNDPSESIPLTPESDLRIPEVLERVWEARALHRMNLNQTLSPPAPQLSWSKILWRPWMQPCCGARCSCSEE</sequence>
<organism evidence="2 3">
    <name type="scientific">Danionella cerebrum</name>
    <dbReference type="NCBI Taxonomy" id="2873325"/>
    <lineage>
        <taxon>Eukaryota</taxon>
        <taxon>Metazoa</taxon>
        <taxon>Chordata</taxon>
        <taxon>Craniata</taxon>
        <taxon>Vertebrata</taxon>
        <taxon>Euteleostomi</taxon>
        <taxon>Actinopterygii</taxon>
        <taxon>Neopterygii</taxon>
        <taxon>Teleostei</taxon>
        <taxon>Ostariophysi</taxon>
        <taxon>Cypriniformes</taxon>
        <taxon>Danionidae</taxon>
        <taxon>Danioninae</taxon>
        <taxon>Danionella</taxon>
    </lineage>
</organism>
<dbReference type="SUPFAM" id="SSF53649">
    <property type="entry name" value="Alkaline phosphatase-like"/>
    <property type="match status" value="1"/>
</dbReference>
<dbReference type="AlphaFoldDB" id="A0A553RJH8"/>
<dbReference type="InterPro" id="IPR050738">
    <property type="entry name" value="Sulfatase"/>
</dbReference>
<evidence type="ECO:0000313" key="3">
    <source>
        <dbReference type="Proteomes" id="UP000316079"/>
    </source>
</evidence>
<dbReference type="PANTHER" id="PTHR42693">
    <property type="entry name" value="ARYLSULFATASE FAMILY MEMBER"/>
    <property type="match status" value="1"/>
</dbReference>
<evidence type="ECO:0000256" key="1">
    <source>
        <dbReference type="ARBA" id="ARBA00008779"/>
    </source>
</evidence>
<name>A0A553RJH8_9TELE</name>
<dbReference type="FunFam" id="3.30.1120.10:FF:000015">
    <property type="entry name" value="Arylsulfatase H"/>
    <property type="match status" value="1"/>
</dbReference>
<dbReference type="Proteomes" id="UP000316079">
    <property type="component" value="Unassembled WGS sequence"/>
</dbReference>
<reference evidence="2 3" key="1">
    <citation type="journal article" date="2019" name="Sci. Data">
        <title>Hybrid genome assembly and annotation of Danionella translucida.</title>
        <authorList>
            <person name="Kadobianskyi M."/>
            <person name="Schulze L."/>
            <person name="Schuelke M."/>
            <person name="Judkewitz B."/>
        </authorList>
    </citation>
    <scope>NUCLEOTIDE SEQUENCE [LARGE SCALE GENOMIC DNA]</scope>
    <source>
        <strain evidence="2 3">Bolton</strain>
    </source>
</reference>
<evidence type="ECO:0008006" key="4">
    <source>
        <dbReference type="Google" id="ProtNLM"/>
    </source>
</evidence>
<dbReference type="GO" id="GO:0004065">
    <property type="term" value="F:arylsulfatase activity"/>
    <property type="evidence" value="ECO:0007669"/>
    <property type="project" value="TreeGrafter"/>
</dbReference>
<dbReference type="Gene3D" id="3.40.720.10">
    <property type="entry name" value="Alkaline Phosphatase, subunit A"/>
    <property type="match status" value="2"/>
</dbReference>
<comment type="caution">
    <text evidence="2">The sequence shown here is derived from an EMBL/GenBank/DDBJ whole genome shotgun (WGS) entry which is preliminary data.</text>
</comment>
<dbReference type="InterPro" id="IPR017850">
    <property type="entry name" value="Alkaline_phosphatase_core_sf"/>
</dbReference>
<comment type="similarity">
    <text evidence="1">Belongs to the sulfatase family.</text>
</comment>
<dbReference type="Gene3D" id="3.30.1120.10">
    <property type="match status" value="2"/>
</dbReference>
<dbReference type="OrthoDB" id="103349at2759"/>